<dbReference type="AlphaFoldDB" id="A0A5M6DI91"/>
<protein>
    <recommendedName>
        <fullName evidence="1">RNA polymerase alpha subunit C-terminal domain-containing protein</fullName>
    </recommendedName>
</protein>
<gene>
    <name evidence="2" type="ORF">FYK55_02560</name>
</gene>
<accession>A0A5M6DI91</accession>
<comment type="caution">
    <text evidence="2">The sequence shown here is derived from an EMBL/GenBank/DDBJ whole genome shotgun (WGS) entry which is preliminary data.</text>
</comment>
<name>A0A5M6DI91_9BACT</name>
<reference evidence="2 3" key="1">
    <citation type="submission" date="2019-08" db="EMBL/GenBank/DDBJ databases">
        <authorList>
            <person name="Dhanesh K."/>
            <person name="Kumar G."/>
            <person name="Sasikala C."/>
            <person name="Venkata Ramana C."/>
        </authorList>
    </citation>
    <scope>NUCLEOTIDE SEQUENCE [LARGE SCALE GENOMIC DNA]</scope>
    <source>
        <strain evidence="2 3">JC645</strain>
    </source>
</reference>
<evidence type="ECO:0000259" key="1">
    <source>
        <dbReference type="Pfam" id="PF03118"/>
    </source>
</evidence>
<dbReference type="GO" id="GO:0003677">
    <property type="term" value="F:DNA binding"/>
    <property type="evidence" value="ECO:0007669"/>
    <property type="project" value="InterPro"/>
</dbReference>
<feature type="domain" description="RNA polymerase alpha subunit C-terminal" evidence="1">
    <location>
        <begin position="66"/>
        <end position="127"/>
    </location>
</feature>
<sequence>MRAAPPRERPTFQPPATIRKNVQKPLRPNLQSFYTLARPRFLPFATEANPMAKTRIPLNQDWVKQQQRQQWLDSAVAELDLDVRTINGLEEDGILYVRELVQCTRQDLMKVTNFGQTTVTRVVKVLDNLGLHLRGDAP</sequence>
<dbReference type="SUPFAM" id="SSF47789">
    <property type="entry name" value="C-terminal domain of RNA polymerase alpha subunit"/>
    <property type="match status" value="1"/>
</dbReference>
<dbReference type="Pfam" id="PF03118">
    <property type="entry name" value="RNA_pol_A_CTD"/>
    <property type="match status" value="1"/>
</dbReference>
<dbReference type="Proteomes" id="UP000324479">
    <property type="component" value="Unassembled WGS sequence"/>
</dbReference>
<proteinExistence type="predicted"/>
<keyword evidence="3" id="KW-1185">Reference proteome</keyword>
<dbReference type="GO" id="GO:0006351">
    <property type="term" value="P:DNA-templated transcription"/>
    <property type="evidence" value="ECO:0007669"/>
    <property type="project" value="InterPro"/>
</dbReference>
<organism evidence="2 3">
    <name type="scientific">Roseiconus nitratireducens</name>
    <dbReference type="NCBI Taxonomy" id="2605748"/>
    <lineage>
        <taxon>Bacteria</taxon>
        <taxon>Pseudomonadati</taxon>
        <taxon>Planctomycetota</taxon>
        <taxon>Planctomycetia</taxon>
        <taxon>Pirellulales</taxon>
        <taxon>Pirellulaceae</taxon>
        <taxon>Roseiconus</taxon>
    </lineage>
</organism>
<dbReference type="InterPro" id="IPR011260">
    <property type="entry name" value="RNAP_asu_C"/>
</dbReference>
<evidence type="ECO:0000313" key="3">
    <source>
        <dbReference type="Proteomes" id="UP000324479"/>
    </source>
</evidence>
<dbReference type="Gene3D" id="1.10.150.20">
    <property type="entry name" value="5' to 3' exonuclease, C-terminal subdomain"/>
    <property type="match status" value="1"/>
</dbReference>
<dbReference type="EMBL" id="VWOX01000001">
    <property type="protein sequence ID" value="KAA5547297.1"/>
    <property type="molecule type" value="Genomic_DNA"/>
</dbReference>
<evidence type="ECO:0000313" key="2">
    <source>
        <dbReference type="EMBL" id="KAA5547297.1"/>
    </source>
</evidence>
<dbReference type="GO" id="GO:0003899">
    <property type="term" value="F:DNA-directed RNA polymerase activity"/>
    <property type="evidence" value="ECO:0007669"/>
    <property type="project" value="InterPro"/>
</dbReference>